<dbReference type="AlphaFoldDB" id="A0AAV7I9E8"/>
<organism evidence="2 3">
    <name type="scientific">Cotesia glomerata</name>
    <name type="common">Lepidopteran parasitic wasp</name>
    <name type="synonym">Apanteles glomeratus</name>
    <dbReference type="NCBI Taxonomy" id="32391"/>
    <lineage>
        <taxon>Eukaryota</taxon>
        <taxon>Metazoa</taxon>
        <taxon>Ecdysozoa</taxon>
        <taxon>Arthropoda</taxon>
        <taxon>Hexapoda</taxon>
        <taxon>Insecta</taxon>
        <taxon>Pterygota</taxon>
        <taxon>Neoptera</taxon>
        <taxon>Endopterygota</taxon>
        <taxon>Hymenoptera</taxon>
        <taxon>Apocrita</taxon>
        <taxon>Ichneumonoidea</taxon>
        <taxon>Braconidae</taxon>
        <taxon>Microgastrinae</taxon>
        <taxon>Cotesia</taxon>
    </lineage>
</organism>
<gene>
    <name evidence="2" type="ORF">KQX54_016917</name>
</gene>
<comment type="caution">
    <text evidence="2">The sequence shown here is derived from an EMBL/GenBank/DDBJ whole genome shotgun (WGS) entry which is preliminary data.</text>
</comment>
<protein>
    <submittedName>
        <fullName evidence="2">Uncharacterized protein</fullName>
    </submittedName>
</protein>
<proteinExistence type="predicted"/>
<evidence type="ECO:0000313" key="3">
    <source>
        <dbReference type="Proteomes" id="UP000826195"/>
    </source>
</evidence>
<feature type="region of interest" description="Disordered" evidence="1">
    <location>
        <begin position="52"/>
        <end position="78"/>
    </location>
</feature>
<feature type="compositionally biased region" description="Polar residues" evidence="1">
    <location>
        <begin position="59"/>
        <end position="78"/>
    </location>
</feature>
<accession>A0AAV7I9E8</accession>
<reference evidence="2 3" key="1">
    <citation type="journal article" date="2021" name="J. Hered.">
        <title>A chromosome-level genome assembly of the parasitoid wasp, Cotesia glomerata (Hymenoptera: Braconidae).</title>
        <authorList>
            <person name="Pinto B.J."/>
            <person name="Weis J.J."/>
            <person name="Gamble T."/>
            <person name="Ode P.J."/>
            <person name="Paul R."/>
            <person name="Zaspel J.M."/>
        </authorList>
    </citation>
    <scope>NUCLEOTIDE SEQUENCE [LARGE SCALE GENOMIC DNA]</scope>
    <source>
        <strain evidence="2">CgM1</strain>
    </source>
</reference>
<evidence type="ECO:0000256" key="1">
    <source>
        <dbReference type="SAM" id="MobiDB-lite"/>
    </source>
</evidence>
<dbReference type="Gene3D" id="3.30.450.20">
    <property type="entry name" value="PAS domain"/>
    <property type="match status" value="1"/>
</dbReference>
<sequence length="100" mass="10709">MILNIFLGPSHYHSMDVEMTGSSVFDYVHQQDHAEVAEQLGLGLTSTSCASVSHSSNSGLASPNSTASEEHNANSTANPDDWLVKFAKLLPAIKKDHING</sequence>
<dbReference type="EMBL" id="JAHXZJ010001119">
    <property type="protein sequence ID" value="KAH0555287.1"/>
    <property type="molecule type" value="Genomic_DNA"/>
</dbReference>
<name>A0AAV7I9E8_COTGL</name>
<keyword evidence="3" id="KW-1185">Reference proteome</keyword>
<evidence type="ECO:0000313" key="2">
    <source>
        <dbReference type="EMBL" id="KAH0555287.1"/>
    </source>
</evidence>
<dbReference type="Proteomes" id="UP000826195">
    <property type="component" value="Unassembled WGS sequence"/>
</dbReference>